<feature type="compositionally biased region" description="Low complexity" evidence="1">
    <location>
        <begin position="119"/>
        <end position="133"/>
    </location>
</feature>
<accession>A0A8D2KCQ1</accession>
<dbReference type="PANTHER" id="PTHR15468">
    <property type="entry name" value="ZNF185"/>
    <property type="match status" value="1"/>
</dbReference>
<sequence>MSDFPMRKKSPTGNDVKSTAGGTTLRQQGFHEMNKRRTFLQDSSWIKKRLEEEKDENYGRVVLNRHNSHDALDRKINERDGPKATISRYRSDDTLDRFEECNDLSFWLFHRPHGGLLSASRTYTSSSTPATTPVKKKRQSWFPPPPPGYSATPSTEASKR</sequence>
<protein>
    <submittedName>
        <fullName evidence="2">Uncharacterized protein</fullName>
    </submittedName>
</protein>
<feature type="compositionally biased region" description="Polar residues" evidence="1">
    <location>
        <begin position="151"/>
        <end position="160"/>
    </location>
</feature>
<name>A0A8D2KCQ1_UROPR</name>
<feature type="region of interest" description="Disordered" evidence="1">
    <location>
        <begin position="119"/>
        <end position="160"/>
    </location>
</feature>
<reference evidence="2" key="1">
    <citation type="submission" date="2025-08" db="UniProtKB">
        <authorList>
            <consortium name="Ensembl"/>
        </authorList>
    </citation>
    <scope>IDENTIFICATION</scope>
</reference>
<dbReference type="AlphaFoldDB" id="A0A8D2KCQ1"/>
<dbReference type="PANTHER" id="PTHR15468:SF7">
    <property type="entry name" value="SCIELLIN"/>
    <property type="match status" value="1"/>
</dbReference>
<dbReference type="GeneTree" id="ENSGT00530000063872"/>
<dbReference type="GO" id="GO:0008544">
    <property type="term" value="P:epidermis development"/>
    <property type="evidence" value="ECO:0007669"/>
    <property type="project" value="TreeGrafter"/>
</dbReference>
<dbReference type="Proteomes" id="UP000694417">
    <property type="component" value="Unplaced"/>
</dbReference>
<proteinExistence type="predicted"/>
<evidence type="ECO:0000313" key="3">
    <source>
        <dbReference type="Proteomes" id="UP000694417"/>
    </source>
</evidence>
<keyword evidence="3" id="KW-1185">Reference proteome</keyword>
<organism evidence="2 3">
    <name type="scientific">Urocitellus parryii</name>
    <name type="common">Arctic ground squirrel</name>
    <name type="synonym">Spermophilus parryii</name>
    <dbReference type="NCBI Taxonomy" id="9999"/>
    <lineage>
        <taxon>Eukaryota</taxon>
        <taxon>Metazoa</taxon>
        <taxon>Chordata</taxon>
        <taxon>Craniata</taxon>
        <taxon>Vertebrata</taxon>
        <taxon>Euteleostomi</taxon>
        <taxon>Mammalia</taxon>
        <taxon>Eutheria</taxon>
        <taxon>Euarchontoglires</taxon>
        <taxon>Glires</taxon>
        <taxon>Rodentia</taxon>
        <taxon>Sciuromorpha</taxon>
        <taxon>Sciuridae</taxon>
        <taxon>Xerinae</taxon>
        <taxon>Marmotini</taxon>
        <taxon>Urocitellus</taxon>
    </lineage>
</organism>
<dbReference type="GO" id="GO:0005737">
    <property type="term" value="C:cytoplasm"/>
    <property type="evidence" value="ECO:0007669"/>
    <property type="project" value="TreeGrafter"/>
</dbReference>
<feature type="compositionally biased region" description="Polar residues" evidence="1">
    <location>
        <begin position="11"/>
        <end position="27"/>
    </location>
</feature>
<dbReference type="InterPro" id="IPR052621">
    <property type="entry name" value="Cell_Prolif/Cornif_Regul"/>
</dbReference>
<feature type="region of interest" description="Disordered" evidence="1">
    <location>
        <begin position="1"/>
        <end position="33"/>
    </location>
</feature>
<evidence type="ECO:0000313" key="2">
    <source>
        <dbReference type="Ensembl" id="ENSUPAP00010003739.1"/>
    </source>
</evidence>
<dbReference type="Ensembl" id="ENSUPAT00010004299.1">
    <property type="protein sequence ID" value="ENSUPAP00010003739.1"/>
    <property type="gene ID" value="ENSUPAG00010003054.1"/>
</dbReference>
<reference evidence="2" key="2">
    <citation type="submission" date="2025-09" db="UniProtKB">
        <authorList>
            <consortium name="Ensembl"/>
        </authorList>
    </citation>
    <scope>IDENTIFICATION</scope>
</reference>
<evidence type="ECO:0000256" key="1">
    <source>
        <dbReference type="SAM" id="MobiDB-lite"/>
    </source>
</evidence>